<dbReference type="GO" id="GO:0008233">
    <property type="term" value="F:peptidase activity"/>
    <property type="evidence" value="ECO:0000318"/>
    <property type="project" value="GO_Central"/>
</dbReference>
<evidence type="ECO:0000256" key="10">
    <source>
        <dbReference type="RuleBase" id="RU366077"/>
    </source>
</evidence>
<reference evidence="11 12" key="1">
    <citation type="journal article" date="2007" name="Science">
        <title>Sea anemone genome reveals ancestral eumetazoan gene repertoire and genomic organization.</title>
        <authorList>
            <person name="Putnam N.H."/>
            <person name="Srivastava M."/>
            <person name="Hellsten U."/>
            <person name="Dirks B."/>
            <person name="Chapman J."/>
            <person name="Salamov A."/>
            <person name="Terry A."/>
            <person name="Shapiro H."/>
            <person name="Lindquist E."/>
            <person name="Kapitonov V.V."/>
            <person name="Jurka J."/>
            <person name="Genikhovich G."/>
            <person name="Grigoriev I.V."/>
            <person name="Lucas S.M."/>
            <person name="Steele R.E."/>
            <person name="Finnerty J.R."/>
            <person name="Technau U."/>
            <person name="Martindale M.Q."/>
            <person name="Rokhsar D.S."/>
        </authorList>
    </citation>
    <scope>NUCLEOTIDE SEQUENCE [LARGE SCALE GENOMIC DNA]</scope>
    <source>
        <strain evidence="12">CH2 X CH6</strain>
    </source>
</reference>
<dbReference type="PANTHER" id="PTHR10942:SF0">
    <property type="entry name" value="LEISHMANOLYSIN-LIKE PEPTIDASE"/>
    <property type="match status" value="1"/>
</dbReference>
<evidence type="ECO:0000256" key="6">
    <source>
        <dbReference type="ARBA" id="ARBA00023049"/>
    </source>
</evidence>
<dbReference type="AlphaFoldDB" id="A7ST90"/>
<evidence type="ECO:0000256" key="3">
    <source>
        <dbReference type="ARBA" id="ARBA00022723"/>
    </source>
</evidence>
<dbReference type="GO" id="GO:0046872">
    <property type="term" value="F:metal ion binding"/>
    <property type="evidence" value="ECO:0007669"/>
    <property type="project" value="UniProtKB-KW"/>
</dbReference>
<dbReference type="PhylomeDB" id="A7ST90"/>
<dbReference type="PANTHER" id="PTHR10942">
    <property type="entry name" value="LEISHMANOLYSIN-LIKE PEPTIDASE"/>
    <property type="match status" value="1"/>
</dbReference>
<dbReference type="Pfam" id="PF01457">
    <property type="entry name" value="Peptidase_M8"/>
    <property type="match status" value="2"/>
</dbReference>
<dbReference type="HOGENOM" id="CLU_023820_1_0_1"/>
<keyword evidence="6 9" id="KW-0482">Metalloprotease</keyword>
<proteinExistence type="inferred from homology"/>
<dbReference type="GO" id="GO:0016020">
    <property type="term" value="C:membrane"/>
    <property type="evidence" value="ECO:0007669"/>
    <property type="project" value="InterPro"/>
</dbReference>
<dbReference type="FunFam" id="3.10.170.20:FF:000007">
    <property type="entry name" value="Leishmanolysin-like peptidase"/>
    <property type="match status" value="1"/>
</dbReference>
<evidence type="ECO:0000256" key="9">
    <source>
        <dbReference type="PIRSR" id="PIRSR601577-2"/>
    </source>
</evidence>
<comment type="similarity">
    <text evidence="1 10">Belongs to the peptidase M8 family.</text>
</comment>
<dbReference type="OrthoDB" id="527990at2759"/>
<dbReference type="Gene3D" id="3.10.170.20">
    <property type="match status" value="1"/>
</dbReference>
<sequence length="563" mass="63461">VSRRNVENSLRISLVYLELEPLRLHVSVVKKVLSEAIQYFHDTFRVRQTVERIILDRRCLNDSYFLKNATGDGPGKVRFCKVACDASKPLCGPRNVPRSDVAACRVCNEHGEDCHAENNSSSGVGKNDTDFVLYVTASMEKCEKRETLAYAAVCQQEGNVDRPVAGFLNICPDKMNVSNDQKELLATFKHEIFHALGFSPSLYAFFRYDNGTAITPRSDTGMPPYDLALGRYTWSDRTIKTIERKDWMIRTDKGNNGMVSHTVQLMVTPRVQQEVQDHFNCSSLEGAELENQGGPGTELAHWEKRVFENEGMTGAFTQNAVFSRVTLALMEDTGWYRSNFKMAETLRWGKNLGCLFVNNSCKAWLTQQQRLKEKAYPFCQTLKNSTEAQRTYCSNDKTSVAMCNLAQYTQPLPVEYQYFESLAGINNPGLYGGSVDLADFCPYYQGFVWTSKGAGLLGSYCLSSSNQKTEEKNYGLEYYGSDAKCFLQGQVWEKSKCAVRWISVDWGSGCYKYRCDQDGLKIIIGGLTYQCYHPGQVLSIEMQSSDGWLHKGSIVCPSCQDIC</sequence>
<dbReference type="EMBL" id="DS469792">
    <property type="protein sequence ID" value="EDO33070.1"/>
    <property type="molecule type" value="Genomic_DNA"/>
</dbReference>
<feature type="non-terminal residue" evidence="11">
    <location>
        <position position="563"/>
    </location>
</feature>
<evidence type="ECO:0000313" key="12">
    <source>
        <dbReference type="Proteomes" id="UP000001593"/>
    </source>
</evidence>
<dbReference type="EC" id="3.4.24.-" evidence="10"/>
<feature type="non-terminal residue" evidence="11">
    <location>
        <position position="1"/>
    </location>
</feature>
<dbReference type="GO" id="GO:0004222">
    <property type="term" value="F:metalloendopeptidase activity"/>
    <property type="evidence" value="ECO:0007669"/>
    <property type="project" value="UniProtKB-UniRule"/>
</dbReference>
<comment type="cofactor">
    <cofactor evidence="9 10">
        <name>Zn(2+)</name>
        <dbReference type="ChEBI" id="CHEBI:29105"/>
    </cofactor>
    <text evidence="9 10">Binds 1 zinc ion per subunit.</text>
</comment>
<dbReference type="Gene3D" id="2.10.55.10">
    <property type="entry name" value="Leishmanolysin domain 3"/>
    <property type="match status" value="1"/>
</dbReference>
<organism evidence="11 12">
    <name type="scientific">Nematostella vectensis</name>
    <name type="common">Starlet sea anemone</name>
    <dbReference type="NCBI Taxonomy" id="45351"/>
    <lineage>
        <taxon>Eukaryota</taxon>
        <taxon>Metazoa</taxon>
        <taxon>Cnidaria</taxon>
        <taxon>Anthozoa</taxon>
        <taxon>Hexacorallia</taxon>
        <taxon>Actiniaria</taxon>
        <taxon>Edwardsiidae</taxon>
        <taxon>Nematostella</taxon>
    </lineage>
</organism>
<evidence type="ECO:0000256" key="1">
    <source>
        <dbReference type="ARBA" id="ARBA00005860"/>
    </source>
</evidence>
<dbReference type="FunFam" id="3.90.132.10:FF:000001">
    <property type="entry name" value="leishmanolysin-like peptidase isoform X2"/>
    <property type="match status" value="1"/>
</dbReference>
<name>A7ST90_NEMVE</name>
<keyword evidence="4 10" id="KW-0378">Hydrolase</keyword>
<dbReference type="SUPFAM" id="SSF55486">
    <property type="entry name" value="Metalloproteases ('zincins'), catalytic domain"/>
    <property type="match status" value="1"/>
</dbReference>
<evidence type="ECO:0000256" key="4">
    <source>
        <dbReference type="ARBA" id="ARBA00022801"/>
    </source>
</evidence>
<dbReference type="Gene3D" id="3.90.132.10">
    <property type="entry name" value="Leishmanolysin , domain 2"/>
    <property type="match status" value="1"/>
</dbReference>
<feature type="binding site" evidence="9">
    <location>
        <position position="194"/>
    </location>
    <ligand>
        <name>Zn(2+)</name>
        <dbReference type="ChEBI" id="CHEBI:29105"/>
        <note>catalytic</note>
    </ligand>
</feature>
<evidence type="ECO:0000256" key="5">
    <source>
        <dbReference type="ARBA" id="ARBA00022833"/>
    </source>
</evidence>
<protein>
    <recommendedName>
        <fullName evidence="7 10">Leishmanolysin-like peptidase</fullName>
        <ecNumber evidence="10">3.4.24.-</ecNumber>
    </recommendedName>
</protein>
<feature type="active site" evidence="8">
    <location>
        <position position="191"/>
    </location>
</feature>
<keyword evidence="12" id="KW-1185">Reference proteome</keyword>
<accession>A7ST90</accession>
<feature type="binding site" evidence="9">
    <location>
        <position position="190"/>
    </location>
    <ligand>
        <name>Zn(2+)</name>
        <dbReference type="ChEBI" id="CHEBI:29105"/>
        <note>catalytic</note>
    </ligand>
</feature>
<evidence type="ECO:0000313" key="11">
    <source>
        <dbReference type="EMBL" id="EDO33070.1"/>
    </source>
</evidence>
<gene>
    <name evidence="11" type="ORF">NEMVEDRAFT_v1g51000</name>
</gene>
<dbReference type="Proteomes" id="UP000001593">
    <property type="component" value="Unassembled WGS sequence"/>
</dbReference>
<dbReference type="KEGG" id="nve:5504241"/>
<dbReference type="InParanoid" id="A7ST90"/>
<feature type="binding site" evidence="9">
    <location>
        <position position="301"/>
    </location>
    <ligand>
        <name>Zn(2+)</name>
        <dbReference type="ChEBI" id="CHEBI:29105"/>
        <note>catalytic</note>
    </ligand>
</feature>
<dbReference type="InterPro" id="IPR001577">
    <property type="entry name" value="Peptidase_M8"/>
</dbReference>
<evidence type="ECO:0000256" key="8">
    <source>
        <dbReference type="PIRSR" id="PIRSR601577-1"/>
    </source>
</evidence>
<dbReference type="GO" id="GO:0007155">
    <property type="term" value="P:cell adhesion"/>
    <property type="evidence" value="ECO:0007669"/>
    <property type="project" value="InterPro"/>
</dbReference>
<keyword evidence="3 9" id="KW-0479">Metal-binding</keyword>
<keyword evidence="2 10" id="KW-0645">Protease</keyword>
<evidence type="ECO:0000256" key="2">
    <source>
        <dbReference type="ARBA" id="ARBA00022670"/>
    </source>
</evidence>
<evidence type="ECO:0000256" key="7">
    <source>
        <dbReference type="ARBA" id="ARBA00039717"/>
    </source>
</evidence>
<keyword evidence="5 9" id="KW-0862">Zinc</keyword>
<dbReference type="GO" id="GO:0006508">
    <property type="term" value="P:proteolysis"/>
    <property type="evidence" value="ECO:0007669"/>
    <property type="project" value="UniProtKB-KW"/>
</dbReference>
<dbReference type="OMA" id="GSGCYKF"/>
<dbReference type="GO" id="GO:0005737">
    <property type="term" value="C:cytoplasm"/>
    <property type="evidence" value="ECO:0000318"/>
    <property type="project" value="GO_Central"/>
</dbReference>
<dbReference type="eggNOG" id="KOG2556">
    <property type="taxonomic scope" value="Eukaryota"/>
</dbReference>